<reference evidence="1" key="1">
    <citation type="submission" date="2011-05" db="EMBL/GenBank/DDBJ databases">
        <title>Unity in variety -- the pan-genome of the Chlamydiae.</title>
        <authorList>
            <person name="Collingro A."/>
            <person name="Tischler P."/>
            <person name="Weinmaier T."/>
            <person name="Penz T."/>
            <person name="Heinz E."/>
            <person name="Brunham R.C."/>
            <person name="Read T.D."/>
            <person name="Bavoil P.M."/>
            <person name="Sachse K."/>
            <person name="Kahane S."/>
            <person name="Friedman M.G."/>
            <person name="Rattei T."/>
            <person name="Myers G.S.A."/>
            <person name="Horn M."/>
        </authorList>
    </citation>
    <scope>NUCLEOTIDE SEQUENCE</scope>
    <source>
        <strain evidence="1">2032/99</strain>
    </source>
</reference>
<name>F8L9Z1_9BACT</name>
<dbReference type="AlphaFoldDB" id="F8L9Z1"/>
<dbReference type="EMBL" id="FR872595">
    <property type="protein sequence ID" value="CCB90297.1"/>
    <property type="molecule type" value="Genomic_DNA"/>
</dbReference>
<evidence type="ECO:0000313" key="1">
    <source>
        <dbReference type="EMBL" id="CCB90297.1"/>
    </source>
</evidence>
<gene>
    <name evidence="1" type="ORF">WCH_DA18560</name>
</gene>
<feature type="non-terminal residue" evidence="1">
    <location>
        <position position="1"/>
    </location>
</feature>
<organism evidence="1">
    <name type="scientific">Waddlia chondrophila 2032/99</name>
    <dbReference type="NCBI Taxonomy" id="765953"/>
    <lineage>
        <taxon>Bacteria</taxon>
        <taxon>Pseudomonadati</taxon>
        <taxon>Chlamydiota</taxon>
        <taxon>Chlamydiia</taxon>
        <taxon>Parachlamydiales</taxon>
        <taxon>Waddliaceae</taxon>
        <taxon>Waddlia</taxon>
    </lineage>
</organism>
<protein>
    <submittedName>
        <fullName evidence="1">Uncharacterized protein</fullName>
    </submittedName>
</protein>
<sequence length="23" mass="2587">QYPFAIHKNSLSERLLGGKDVTL</sequence>
<accession>F8L9Z1</accession>
<proteinExistence type="predicted"/>